<keyword evidence="1" id="KW-0175">Coiled coil</keyword>
<proteinExistence type="predicted"/>
<organism evidence="3 4">
    <name type="scientific">Phytoactinopolyspora alkaliphila</name>
    <dbReference type="NCBI Taxonomy" id="1783498"/>
    <lineage>
        <taxon>Bacteria</taxon>
        <taxon>Bacillati</taxon>
        <taxon>Actinomycetota</taxon>
        <taxon>Actinomycetes</taxon>
        <taxon>Jiangellales</taxon>
        <taxon>Jiangellaceae</taxon>
        <taxon>Phytoactinopolyspora</taxon>
    </lineage>
</organism>
<dbReference type="AlphaFoldDB" id="A0A6N9YQQ0"/>
<accession>A0A6N9YQQ0</accession>
<comment type="caution">
    <text evidence="3">The sequence shown here is derived from an EMBL/GenBank/DDBJ whole genome shotgun (WGS) entry which is preliminary data.</text>
</comment>
<name>A0A6N9YQQ0_9ACTN</name>
<dbReference type="Proteomes" id="UP000469185">
    <property type="component" value="Unassembled WGS sequence"/>
</dbReference>
<keyword evidence="4" id="KW-1185">Reference proteome</keyword>
<protein>
    <submittedName>
        <fullName evidence="3">Uncharacterized protein</fullName>
    </submittedName>
</protein>
<feature type="compositionally biased region" description="Polar residues" evidence="2">
    <location>
        <begin position="92"/>
        <end position="102"/>
    </location>
</feature>
<evidence type="ECO:0000256" key="2">
    <source>
        <dbReference type="SAM" id="MobiDB-lite"/>
    </source>
</evidence>
<feature type="region of interest" description="Disordered" evidence="2">
    <location>
        <begin position="83"/>
        <end position="102"/>
    </location>
</feature>
<sequence>MGDEADDMRPNPAHGALQELLEFAEGLRDDIAEALNDAHSLMNDDEVWTGPTVATQFLEDLEYRKDDLPGLADQLVEDIREELESTPEEIPNTHNYGNNVPV</sequence>
<gene>
    <name evidence="3" type="ORF">G1H11_18765</name>
</gene>
<evidence type="ECO:0000256" key="1">
    <source>
        <dbReference type="SAM" id="Coils"/>
    </source>
</evidence>
<evidence type="ECO:0000313" key="3">
    <source>
        <dbReference type="EMBL" id="NED97343.1"/>
    </source>
</evidence>
<evidence type="ECO:0000313" key="4">
    <source>
        <dbReference type="Proteomes" id="UP000469185"/>
    </source>
</evidence>
<dbReference type="RefSeq" id="WP_163820134.1">
    <property type="nucleotide sequence ID" value="NZ_JAAGOB010000011.1"/>
</dbReference>
<reference evidence="3 4" key="1">
    <citation type="submission" date="2020-02" db="EMBL/GenBank/DDBJ databases">
        <authorList>
            <person name="Li X.-J."/>
            <person name="Feng X.-M."/>
        </authorList>
    </citation>
    <scope>NUCLEOTIDE SEQUENCE [LARGE SCALE GENOMIC DNA]</scope>
    <source>
        <strain evidence="3 4">CGMCC 4.7225</strain>
    </source>
</reference>
<dbReference type="EMBL" id="JAAGOB010000011">
    <property type="protein sequence ID" value="NED97343.1"/>
    <property type="molecule type" value="Genomic_DNA"/>
</dbReference>
<feature type="coiled-coil region" evidence="1">
    <location>
        <begin position="17"/>
        <end position="44"/>
    </location>
</feature>